<keyword evidence="4" id="KW-1185">Reference proteome</keyword>
<evidence type="ECO:0000259" key="1">
    <source>
        <dbReference type="PROSITE" id="PS50053"/>
    </source>
</evidence>
<dbReference type="InterPro" id="IPR029071">
    <property type="entry name" value="Ubiquitin-like_domsf"/>
</dbReference>
<dbReference type="CDD" id="cd01763">
    <property type="entry name" value="Ubl_SUMO_like"/>
    <property type="match status" value="1"/>
</dbReference>
<accession>A0A176VTU4</accession>
<dbReference type="Proteomes" id="UP000077202">
    <property type="component" value="Unassembled WGS sequence"/>
</dbReference>
<proteinExistence type="predicted"/>
<reference evidence="3 4" key="1">
    <citation type="submission" date="2016-03" db="EMBL/GenBank/DDBJ databases">
        <title>Mechanisms controlling the formation of the plant cell surface in tip-growing cells are functionally conserved among land plants.</title>
        <authorList>
            <person name="Honkanen S."/>
            <person name="Jones V.A."/>
            <person name="Morieri G."/>
            <person name="Champion C."/>
            <person name="Hetherington A.J."/>
            <person name="Kelly S."/>
            <person name="Saint-Marcoux D."/>
            <person name="Proust H."/>
            <person name="Prescott H."/>
            <person name="Dolan L."/>
        </authorList>
    </citation>
    <scope>NUCLEOTIDE SEQUENCE [LARGE SCALE GENOMIC DNA]</scope>
    <source>
        <strain evidence="4">cv. Tak-1 and cv. Tak-2</strain>
        <tissue evidence="3">Whole gametophyte</tissue>
    </source>
</reference>
<reference evidence="2" key="2">
    <citation type="journal article" date="2019" name="Curr. Biol.">
        <title>Chromatin organization in early land plants reveals an ancestral association between H3K27me3, transposons, and constitutive heterochromatin.</title>
        <authorList>
            <person name="Montgomery S.A."/>
            <person name="Tanizawa Y."/>
            <person name="Galik B."/>
            <person name="Wang N."/>
            <person name="Ito T."/>
            <person name="Mochizuki T."/>
            <person name="Akimcheva S."/>
            <person name="Bowman J."/>
            <person name="Cognat V."/>
            <person name="Drouard L."/>
            <person name="Ekker H."/>
            <person name="Houng S."/>
            <person name="Kohchi T."/>
            <person name="Lin S."/>
            <person name="Liu L.D."/>
            <person name="Nakamura Y."/>
            <person name="Valeeva L.R."/>
            <person name="Shakirov E.V."/>
            <person name="Shippen D.E."/>
            <person name="Wei W."/>
            <person name="Yagura M."/>
            <person name="Yamaoka S."/>
            <person name="Yamato K.T."/>
            <person name="Liu C."/>
            <person name="Berger F."/>
        </authorList>
    </citation>
    <scope>NUCLEOTIDE SEQUENCE [LARGE SCALE GENOMIC DNA]</scope>
    <source>
        <strain evidence="2">Tak-1</strain>
    </source>
</reference>
<dbReference type="Proteomes" id="UP001162541">
    <property type="component" value="Chromosome 4"/>
</dbReference>
<dbReference type="InterPro" id="IPR022617">
    <property type="entry name" value="Rad60/SUMO-like_dom"/>
</dbReference>
<protein>
    <recommendedName>
        <fullName evidence="1">Ubiquitin-like domain-containing protein</fullName>
    </recommendedName>
</protein>
<evidence type="ECO:0000313" key="4">
    <source>
        <dbReference type="Proteomes" id="UP000077202"/>
    </source>
</evidence>
<gene>
    <name evidence="3" type="ORF">AXG93_745s1180</name>
    <name evidence="2" type="ORF">Mp_4g00580</name>
</gene>
<name>A0A176VTU4_MARPO</name>
<dbReference type="PANTHER" id="PTHR47813:SF2">
    <property type="entry name" value="UBIQUITIN-LIKE SUPERFAMILY PROTEIN"/>
    <property type="match status" value="1"/>
</dbReference>
<dbReference type="AlphaFoldDB" id="A0A176VTU4"/>
<dbReference type="EMBL" id="LVLJ01002893">
    <property type="protein sequence ID" value="OAE23296.1"/>
    <property type="molecule type" value="Genomic_DNA"/>
</dbReference>
<dbReference type="SUPFAM" id="SSF54236">
    <property type="entry name" value="Ubiquitin-like"/>
    <property type="match status" value="1"/>
</dbReference>
<sequence>MNPPARKLVKKDDGLDALFDYSRSVPTIVFEDSDDEDQHIIDKIEVKTRRRSSGRGALRSVQGNIEKPNPTTVVKKVDNDDDWLAPPVRNPVVRITLNEDPHILKVRRQKQELLMLSAQMAAESAELEAKAELAAAEPTSVVSNANSSNNDNNHNSREKIVLQLQEQDGKTHPVKLYLDDKLEKLFMIFAEKFAKRPVSNFTFRFDGRALDPQATPKELELEDEDIIEVHVKVSKTNRRR</sequence>
<dbReference type="PANTHER" id="PTHR47813">
    <property type="entry name" value="UBIQUITIN-LIKE SUPERFAMILY PROTEIN"/>
    <property type="match status" value="1"/>
</dbReference>
<reference evidence="5" key="3">
    <citation type="journal article" date="2020" name="Curr. Biol.">
        <title>Chromatin organization in early land plants reveals an ancestral association between H3K27me3, transposons, and constitutive heterochromatin.</title>
        <authorList>
            <person name="Montgomery S.A."/>
            <person name="Tanizawa Y."/>
            <person name="Galik B."/>
            <person name="Wang N."/>
            <person name="Ito T."/>
            <person name="Mochizuki T."/>
            <person name="Akimcheva S."/>
            <person name="Bowman J.L."/>
            <person name="Cognat V."/>
            <person name="Marechal-Drouard L."/>
            <person name="Ekker H."/>
            <person name="Hong S.F."/>
            <person name="Kohchi T."/>
            <person name="Lin S.S."/>
            <person name="Liu L.D."/>
            <person name="Nakamura Y."/>
            <person name="Valeeva L.R."/>
            <person name="Shakirov E.V."/>
            <person name="Shippen D.E."/>
            <person name="Wei W.L."/>
            <person name="Yagura M."/>
            <person name="Yamaoka S."/>
            <person name="Yamato K.T."/>
            <person name="Liu C."/>
            <person name="Berger F."/>
        </authorList>
    </citation>
    <scope>NUCLEOTIDE SEQUENCE [LARGE SCALE GENOMIC DNA]</scope>
    <source>
        <strain evidence="5">Tak-1</strain>
    </source>
</reference>
<dbReference type="Pfam" id="PF11976">
    <property type="entry name" value="Rad60-SLD"/>
    <property type="match status" value="1"/>
</dbReference>
<evidence type="ECO:0000313" key="2">
    <source>
        <dbReference type="EMBL" id="BBN07054.1"/>
    </source>
</evidence>
<dbReference type="InterPro" id="IPR000626">
    <property type="entry name" value="Ubiquitin-like_dom"/>
</dbReference>
<organism evidence="3 4">
    <name type="scientific">Marchantia polymorpha subsp. ruderalis</name>
    <dbReference type="NCBI Taxonomy" id="1480154"/>
    <lineage>
        <taxon>Eukaryota</taxon>
        <taxon>Viridiplantae</taxon>
        <taxon>Streptophyta</taxon>
        <taxon>Embryophyta</taxon>
        <taxon>Marchantiophyta</taxon>
        <taxon>Marchantiopsida</taxon>
        <taxon>Marchantiidae</taxon>
        <taxon>Marchantiales</taxon>
        <taxon>Marchantiaceae</taxon>
        <taxon>Marchantia</taxon>
    </lineage>
</organism>
<evidence type="ECO:0000313" key="5">
    <source>
        <dbReference type="Proteomes" id="UP001162541"/>
    </source>
</evidence>
<dbReference type="Gene3D" id="3.10.20.90">
    <property type="entry name" value="Phosphatidylinositol 3-kinase Catalytic Subunit, Chain A, domain 1"/>
    <property type="match status" value="1"/>
</dbReference>
<evidence type="ECO:0000313" key="3">
    <source>
        <dbReference type="EMBL" id="OAE23296.1"/>
    </source>
</evidence>
<dbReference type="PROSITE" id="PS50053">
    <property type="entry name" value="UBIQUITIN_2"/>
    <property type="match status" value="1"/>
</dbReference>
<feature type="domain" description="Ubiquitin-like" evidence="1">
    <location>
        <begin position="160"/>
        <end position="232"/>
    </location>
</feature>
<dbReference type="EMBL" id="AP019869">
    <property type="protein sequence ID" value="BBN07054.1"/>
    <property type="molecule type" value="Genomic_DNA"/>
</dbReference>